<evidence type="ECO:0000313" key="4">
    <source>
        <dbReference type="EMBL" id="TVT96605.1"/>
    </source>
</evidence>
<dbReference type="Proteomes" id="UP000320212">
    <property type="component" value="Unassembled WGS sequence"/>
</dbReference>
<feature type="transmembrane region" description="Helical" evidence="1">
    <location>
        <begin position="45"/>
        <end position="66"/>
    </location>
</feature>
<organism evidence="3 6">
    <name type="scientific">Haloferax volcanii</name>
    <name type="common">Halobacterium volcanii</name>
    <dbReference type="NCBI Taxonomy" id="2246"/>
    <lineage>
        <taxon>Archaea</taxon>
        <taxon>Methanobacteriati</taxon>
        <taxon>Methanobacteriota</taxon>
        <taxon>Stenosarchaea group</taxon>
        <taxon>Halobacteria</taxon>
        <taxon>Halobacteriales</taxon>
        <taxon>Haloferacaceae</taxon>
        <taxon>Haloferax</taxon>
    </lineage>
</organism>
<feature type="transmembrane region" description="Helical" evidence="1">
    <location>
        <begin position="9"/>
        <end position="33"/>
    </location>
</feature>
<proteinExistence type="predicted"/>
<dbReference type="GeneID" id="44082906"/>
<accession>A0A6C0UR49</accession>
<sequence>MNDTTTRRYLAIGGLSAVLSLFVLPIAGFVSVYTGYKVHGHTKNIYSYLLAGAGSLSVLFWVAFLVRP</sequence>
<dbReference type="EMBL" id="WOWC01000001">
    <property type="protein sequence ID" value="NLV02778.1"/>
    <property type="molecule type" value="Genomic_DNA"/>
</dbReference>
<dbReference type="EMBL" id="VMTR01000001">
    <property type="protein sequence ID" value="TVT96605.1"/>
    <property type="molecule type" value="Genomic_DNA"/>
</dbReference>
<evidence type="ECO:0000313" key="6">
    <source>
        <dbReference type="Proteomes" id="UP000465667"/>
    </source>
</evidence>
<evidence type="ECO:0000256" key="1">
    <source>
        <dbReference type="SAM" id="Phobius"/>
    </source>
</evidence>
<evidence type="ECO:0000313" key="3">
    <source>
        <dbReference type="EMBL" id="QIB77677.1"/>
    </source>
</evidence>
<gene>
    <name evidence="4" type="ORF">FQA18_00245</name>
    <name evidence="3" type="ORF">G3A49_05815</name>
    <name evidence="2" type="ORF">GOC85_09280</name>
</gene>
<dbReference type="KEGG" id="hale:G3A49_05815"/>
<reference evidence="3 6" key="3">
    <citation type="submission" date="2020-02" db="EMBL/GenBank/DDBJ databases">
        <title>Whole genome sequence of Haloferax alexandrinus pws1.</title>
        <authorList>
            <person name="Verma D.K."/>
            <person name="Gopal K."/>
            <person name="Prasad E.S."/>
        </authorList>
    </citation>
    <scope>NUCLEOTIDE SEQUENCE [LARGE SCALE GENOMIC DNA]</scope>
    <source>
        <strain evidence="6">wsp1</strain>
        <strain evidence="3">Wsp1</strain>
    </source>
</reference>
<dbReference type="Proteomes" id="UP000619835">
    <property type="component" value="Unassembled WGS sequence"/>
</dbReference>
<dbReference type="Proteomes" id="UP000465667">
    <property type="component" value="Chromosome"/>
</dbReference>
<dbReference type="GeneID" id="301161657"/>
<dbReference type="EMBL" id="CP048738">
    <property type="protein sequence ID" value="QIB77677.1"/>
    <property type="molecule type" value="Genomic_DNA"/>
</dbReference>
<protein>
    <submittedName>
        <fullName evidence="3">Uncharacterized protein</fullName>
    </submittedName>
</protein>
<reference evidence="2" key="2">
    <citation type="submission" date="2019-12" db="EMBL/GenBank/DDBJ databases">
        <title>Haloferax alexandrinus strain pws11.</title>
        <authorList>
            <person name="Verma D.K."/>
            <person name="Gopal K."/>
            <person name="Prasad E.S."/>
        </authorList>
    </citation>
    <scope>NUCLEOTIDE SEQUENCE</scope>
    <source>
        <strain evidence="2">Pws11</strain>
    </source>
</reference>
<keyword evidence="1" id="KW-0812">Transmembrane</keyword>
<keyword evidence="1" id="KW-0472">Membrane</keyword>
<accession>A0A558GFR7</accession>
<name>A0A6C0UR49_HALVO</name>
<dbReference type="AlphaFoldDB" id="A0A6C0UR49"/>
<evidence type="ECO:0000313" key="2">
    <source>
        <dbReference type="EMBL" id="NLV02778.1"/>
    </source>
</evidence>
<reference evidence="4 5" key="1">
    <citation type="submission" date="2019-07" db="EMBL/GenBank/DDBJ databases">
        <title>Draft genome sequence of Haloferax volcanii SS0101, isolated from salt farm in Samut Sakhon, Thailand.</title>
        <authorList>
            <person name="Wanthongcharoen S."/>
            <person name="Yamprayoonswat W."/>
            <person name="Ruangsuj P."/>
            <person name="Thongpramul N."/>
            <person name="Jumpathong W."/>
            <person name="Sittihan S."/>
            <person name="Kanjanavas P."/>
            <person name="Yasawong M."/>
        </authorList>
    </citation>
    <scope>NUCLEOTIDE SEQUENCE [LARGE SCALE GENOMIC DNA]</scope>
    <source>
        <strain evidence="4 5">SS0101</strain>
    </source>
</reference>
<evidence type="ECO:0000313" key="5">
    <source>
        <dbReference type="Proteomes" id="UP000320212"/>
    </source>
</evidence>
<dbReference type="RefSeq" id="WP_006600975.1">
    <property type="nucleotide sequence ID" value="NZ_CP048738.1"/>
</dbReference>
<keyword evidence="1" id="KW-1133">Transmembrane helix</keyword>